<protein>
    <submittedName>
        <fullName evidence="1">Uncharacterized protein</fullName>
    </submittedName>
</protein>
<name>A0A246B7S4_9FLAO</name>
<evidence type="ECO:0000313" key="1">
    <source>
        <dbReference type="EMBL" id="OWK97429.1"/>
    </source>
</evidence>
<gene>
    <name evidence="1" type="ORF">AP75_11150</name>
</gene>
<proteinExistence type="predicted"/>
<organism evidence="1 2">
    <name type="scientific">Kaistella haifensis DSM 19056</name>
    <dbReference type="NCBI Taxonomy" id="1450526"/>
    <lineage>
        <taxon>Bacteria</taxon>
        <taxon>Pseudomonadati</taxon>
        <taxon>Bacteroidota</taxon>
        <taxon>Flavobacteriia</taxon>
        <taxon>Flavobacteriales</taxon>
        <taxon>Weeksellaceae</taxon>
        <taxon>Chryseobacterium group</taxon>
        <taxon>Kaistella</taxon>
    </lineage>
</organism>
<evidence type="ECO:0000313" key="2">
    <source>
        <dbReference type="Proteomes" id="UP000197587"/>
    </source>
</evidence>
<comment type="caution">
    <text evidence="1">The sequence shown here is derived from an EMBL/GenBank/DDBJ whole genome shotgun (WGS) entry which is preliminary data.</text>
</comment>
<accession>A0A246B7S4</accession>
<dbReference type="Proteomes" id="UP000197587">
    <property type="component" value="Unassembled WGS sequence"/>
</dbReference>
<sequence length="78" mass="9183">MKIFLNKNPVDLLNWIFFSNELKLNLSMKKHKIRNFSSEENIAFTRMILAENLFHRNTCERSVNFCNSVSCSGSFEFS</sequence>
<dbReference type="AlphaFoldDB" id="A0A246B7S4"/>
<keyword evidence="2" id="KW-1185">Reference proteome</keyword>
<reference evidence="1 2" key="1">
    <citation type="submission" date="2017-05" db="EMBL/GenBank/DDBJ databases">
        <title>Genome of Chryseobacterium haifense.</title>
        <authorList>
            <person name="Newman J.D."/>
        </authorList>
    </citation>
    <scope>NUCLEOTIDE SEQUENCE [LARGE SCALE GENOMIC DNA]</scope>
    <source>
        <strain evidence="1 2">DSM 19056</strain>
    </source>
</reference>
<dbReference type="EMBL" id="JASZ02000028">
    <property type="protein sequence ID" value="OWK97429.1"/>
    <property type="molecule type" value="Genomic_DNA"/>
</dbReference>